<dbReference type="InterPro" id="IPR011009">
    <property type="entry name" value="Kinase-like_dom_sf"/>
</dbReference>
<feature type="domain" description="ABC1 atypical kinase-like" evidence="3">
    <location>
        <begin position="199"/>
        <end position="240"/>
    </location>
</feature>
<dbReference type="Proteomes" id="UP000077266">
    <property type="component" value="Unassembled WGS sequence"/>
</dbReference>
<dbReference type="FunCoup" id="A0A166B8T2">
    <property type="interactions" value="47"/>
</dbReference>
<evidence type="ECO:0000259" key="3">
    <source>
        <dbReference type="Pfam" id="PF03109"/>
    </source>
</evidence>
<dbReference type="AlphaFoldDB" id="A0A166B8T2"/>
<dbReference type="SUPFAM" id="SSF56112">
    <property type="entry name" value="Protein kinase-like (PK-like)"/>
    <property type="match status" value="1"/>
</dbReference>
<evidence type="ECO:0000256" key="1">
    <source>
        <dbReference type="ARBA" id="ARBA00009670"/>
    </source>
</evidence>
<dbReference type="CDD" id="cd13971">
    <property type="entry name" value="ADCK2-like"/>
    <property type="match status" value="1"/>
</dbReference>
<dbReference type="Pfam" id="PF03109">
    <property type="entry name" value="ABC1"/>
    <property type="match status" value="2"/>
</dbReference>
<accession>A0A166B8T2</accession>
<keyword evidence="2" id="KW-0472">Membrane</keyword>
<keyword evidence="2" id="KW-1133">Transmembrane helix</keyword>
<dbReference type="InParanoid" id="A0A166B8T2"/>
<evidence type="ECO:0000313" key="5">
    <source>
        <dbReference type="Proteomes" id="UP000077266"/>
    </source>
</evidence>
<name>A0A166B8T2_EXIGL</name>
<comment type="similarity">
    <text evidence="1">Belongs to the protein kinase superfamily. ADCK protein kinase family.</text>
</comment>
<keyword evidence="4" id="KW-0418">Kinase</keyword>
<dbReference type="InterPro" id="IPR004147">
    <property type="entry name" value="ABC1_dom"/>
</dbReference>
<feature type="domain" description="ABC1 atypical kinase-like" evidence="3">
    <location>
        <begin position="276"/>
        <end position="424"/>
    </location>
</feature>
<evidence type="ECO:0000256" key="2">
    <source>
        <dbReference type="SAM" id="Phobius"/>
    </source>
</evidence>
<sequence>MHAYRRPTIATAVWRRAVQQPEPRRHVFAPFHRVYKPLVIILPFAGATAYLAYRATHKEPSAKLLLHSQSIIPPNAKVYAPLNLSPVEPRFSPLSRFLDFIRFRILEPLFTSGRFVHLCILFLPVIFSTPLLLLGPVDARSGERWGAVWWYGFLVKQMERAGPTFIKLAQWAGSRADLFPPLLCERFSALHSSGKVHSLAYTKRVIEGIFSRPFDEVFEEFDEIPIGSGAIAQVHRATLRANLLPPDYLNPKRNHDVDRRSLITISPPAPASVPSASVAIKVLHPRVTKTISRDLSIMTFFARALTLVPGVEWLSLPEEVEVFGEMMRGQLDLRNEVQNLIRFEQNFAKRQTPISFPRPLAQFSTYEVMVEEYIHALPLNYFLKNGGGPFDAMIAELGLDGFLNMLLLDNFVHSDAHPGNLLVKFYKPSTSYLLKGVAASIFNLEPPSDLSSTPDASATIDRLTSLAKEPDAWSAELDRLYEDGYRPEIVFLDAGLVTTLNDKNRKNFLDLFRAIAEFDGYRAGKLMVERCRTPELAIDSETFALKMQNLVLNVKSKTFSLSRIRIADVLTDVLKFVRQHHVKMEPDFVNTVISVLLLEGIGRQLDPTLDLFKSSLPILRQLGRQVSAKEALAQSADVGVFLKMWIWMEARELASTAIVNADDLVHADWLSPNI</sequence>
<dbReference type="InterPro" id="IPR044095">
    <property type="entry name" value="ADCK2_dom"/>
</dbReference>
<reference evidence="4 5" key="1">
    <citation type="journal article" date="2016" name="Mol. Biol. Evol.">
        <title>Comparative Genomics of Early-Diverging Mushroom-Forming Fungi Provides Insights into the Origins of Lignocellulose Decay Capabilities.</title>
        <authorList>
            <person name="Nagy L.G."/>
            <person name="Riley R."/>
            <person name="Tritt A."/>
            <person name="Adam C."/>
            <person name="Daum C."/>
            <person name="Floudas D."/>
            <person name="Sun H."/>
            <person name="Yadav J.S."/>
            <person name="Pangilinan J."/>
            <person name="Larsson K.H."/>
            <person name="Matsuura K."/>
            <person name="Barry K."/>
            <person name="Labutti K."/>
            <person name="Kuo R."/>
            <person name="Ohm R.A."/>
            <person name="Bhattacharya S.S."/>
            <person name="Shirouzu T."/>
            <person name="Yoshinaga Y."/>
            <person name="Martin F.M."/>
            <person name="Grigoriev I.V."/>
            <person name="Hibbett D.S."/>
        </authorList>
    </citation>
    <scope>NUCLEOTIDE SEQUENCE [LARGE SCALE GENOMIC DNA]</scope>
    <source>
        <strain evidence="4 5">HHB12029</strain>
    </source>
</reference>
<gene>
    <name evidence="4" type="ORF">EXIGLDRAFT_640959</name>
</gene>
<organism evidence="4 5">
    <name type="scientific">Exidia glandulosa HHB12029</name>
    <dbReference type="NCBI Taxonomy" id="1314781"/>
    <lineage>
        <taxon>Eukaryota</taxon>
        <taxon>Fungi</taxon>
        <taxon>Dikarya</taxon>
        <taxon>Basidiomycota</taxon>
        <taxon>Agaricomycotina</taxon>
        <taxon>Agaricomycetes</taxon>
        <taxon>Auriculariales</taxon>
        <taxon>Exidiaceae</taxon>
        <taxon>Exidia</taxon>
    </lineage>
</organism>
<dbReference type="GO" id="GO:0016301">
    <property type="term" value="F:kinase activity"/>
    <property type="evidence" value="ECO:0007669"/>
    <property type="project" value="UniProtKB-KW"/>
</dbReference>
<keyword evidence="4" id="KW-0808">Transferase</keyword>
<keyword evidence="2" id="KW-0812">Transmembrane</keyword>
<dbReference type="OrthoDB" id="1290869at2759"/>
<evidence type="ECO:0000313" key="4">
    <source>
        <dbReference type="EMBL" id="KZV98959.1"/>
    </source>
</evidence>
<feature type="transmembrane region" description="Helical" evidence="2">
    <location>
        <begin position="34"/>
        <end position="53"/>
    </location>
</feature>
<dbReference type="InterPro" id="IPR052402">
    <property type="entry name" value="ADCK_kinase"/>
</dbReference>
<proteinExistence type="inferred from homology"/>
<dbReference type="GO" id="GO:0005739">
    <property type="term" value="C:mitochondrion"/>
    <property type="evidence" value="ECO:0007669"/>
    <property type="project" value="TreeGrafter"/>
</dbReference>
<dbReference type="EMBL" id="KV425913">
    <property type="protein sequence ID" value="KZV98959.1"/>
    <property type="molecule type" value="Genomic_DNA"/>
</dbReference>
<dbReference type="PANTHER" id="PTHR45890:SF1">
    <property type="entry name" value="AARF DOMAIN CONTAINING KINASE 2"/>
    <property type="match status" value="1"/>
</dbReference>
<dbReference type="PANTHER" id="PTHR45890">
    <property type="entry name" value="AARF DOMAIN CONTAINING KINASE 2 (PREDICTED)"/>
    <property type="match status" value="1"/>
</dbReference>
<keyword evidence="5" id="KW-1185">Reference proteome</keyword>
<protein>
    <submittedName>
        <fullName evidence="4">Putative kinase protein</fullName>
    </submittedName>
</protein>
<dbReference type="STRING" id="1314781.A0A166B8T2"/>